<evidence type="ECO:0000313" key="1">
    <source>
        <dbReference type="EMBL" id="MEL1245847.1"/>
    </source>
</evidence>
<evidence type="ECO:0000313" key="2">
    <source>
        <dbReference type="Proteomes" id="UP001464555"/>
    </source>
</evidence>
<reference evidence="1 2" key="1">
    <citation type="submission" date="2024-04" db="EMBL/GenBank/DDBJ databases">
        <title>Flavobacterium sp. DGU11 16S ribosomal RNA gene Genome sequencing and assembly.</title>
        <authorList>
            <person name="Park S."/>
        </authorList>
    </citation>
    <scope>NUCLEOTIDE SEQUENCE [LARGE SCALE GENOMIC DNA]</scope>
    <source>
        <strain evidence="1 2">DGU11</strain>
    </source>
</reference>
<gene>
    <name evidence="1" type="ORF">AAEO56_16355</name>
</gene>
<dbReference type="RefSeq" id="WP_341698144.1">
    <property type="nucleotide sequence ID" value="NZ_JBBYHR010000010.1"/>
</dbReference>
<name>A0ABU9I138_9FLAO</name>
<dbReference type="EMBL" id="JBBYHR010000010">
    <property type="protein sequence ID" value="MEL1245847.1"/>
    <property type="molecule type" value="Genomic_DNA"/>
</dbReference>
<organism evidence="1 2">
    <name type="scientific">Flavobacterium arundinis</name>
    <dbReference type="NCBI Taxonomy" id="3139143"/>
    <lineage>
        <taxon>Bacteria</taxon>
        <taxon>Pseudomonadati</taxon>
        <taxon>Bacteroidota</taxon>
        <taxon>Flavobacteriia</taxon>
        <taxon>Flavobacteriales</taxon>
        <taxon>Flavobacteriaceae</taxon>
        <taxon>Flavobacterium</taxon>
    </lineage>
</organism>
<keyword evidence="2" id="KW-1185">Reference proteome</keyword>
<proteinExistence type="predicted"/>
<protein>
    <submittedName>
        <fullName evidence="1">Uncharacterized protein</fullName>
    </submittedName>
</protein>
<sequence length="92" mass="11030">MANFTINDLKLEYYWETQEDSVKEITGFPPNVILNCTQGYEVLYFLNQYMDHLGWATKVSFNNIEILIKTRLPYGTRTHMEIKNWLDILHRK</sequence>
<dbReference type="Proteomes" id="UP001464555">
    <property type="component" value="Unassembled WGS sequence"/>
</dbReference>
<accession>A0ABU9I138</accession>
<comment type="caution">
    <text evidence="1">The sequence shown here is derived from an EMBL/GenBank/DDBJ whole genome shotgun (WGS) entry which is preliminary data.</text>
</comment>